<dbReference type="RefSeq" id="WP_184677460.1">
    <property type="nucleotide sequence ID" value="NZ_JACHGY010000001.1"/>
</dbReference>
<accession>A0A7X0H623</accession>
<dbReference type="GO" id="GO:0004519">
    <property type="term" value="F:endonuclease activity"/>
    <property type="evidence" value="ECO:0007669"/>
    <property type="project" value="UniProtKB-KW"/>
</dbReference>
<keyword evidence="2" id="KW-0255">Endonuclease</keyword>
<evidence type="ECO:0000313" key="2">
    <source>
        <dbReference type="EMBL" id="MBB6429904.1"/>
    </source>
</evidence>
<keyword evidence="2" id="KW-0540">Nuclease</keyword>
<sequence>MTAALQSDMLVLNKHWRALRIITAAEALADLFVGRVEAVDTDYQSYDFASWHELSEYASEFEPEDQHFVQTVTSAVLVPVVVRLLHFDRVTRPTLRLSRRNVYLRDDYTCQYTGKRLPSSELNLDHIVPTSRGGKTTWENLVCCSVGVNSLKGDKTPEEAGLKLIRLPRRPDATELLFKSRRERHDSWKHFVDAAYWNTELHD</sequence>
<dbReference type="AlphaFoldDB" id="A0A7X0H623"/>
<dbReference type="PANTHER" id="PTHR33877">
    <property type="entry name" value="SLL1193 PROTEIN"/>
    <property type="match status" value="1"/>
</dbReference>
<dbReference type="Proteomes" id="UP000541810">
    <property type="component" value="Unassembled WGS sequence"/>
</dbReference>
<feature type="domain" description="HNH nuclease" evidence="1">
    <location>
        <begin position="97"/>
        <end position="150"/>
    </location>
</feature>
<dbReference type="Gene3D" id="1.10.30.50">
    <property type="match status" value="1"/>
</dbReference>
<dbReference type="InterPro" id="IPR052892">
    <property type="entry name" value="NA-targeting_endonuclease"/>
</dbReference>
<dbReference type="InterPro" id="IPR029471">
    <property type="entry name" value="HNH_5"/>
</dbReference>
<organism evidence="2 3">
    <name type="scientific">Algisphaera agarilytica</name>
    <dbReference type="NCBI Taxonomy" id="1385975"/>
    <lineage>
        <taxon>Bacteria</taxon>
        <taxon>Pseudomonadati</taxon>
        <taxon>Planctomycetota</taxon>
        <taxon>Phycisphaerae</taxon>
        <taxon>Phycisphaerales</taxon>
        <taxon>Phycisphaeraceae</taxon>
        <taxon>Algisphaera</taxon>
    </lineage>
</organism>
<name>A0A7X0H623_9BACT</name>
<dbReference type="PANTHER" id="PTHR33877:SF2">
    <property type="entry name" value="OS07G0170200 PROTEIN"/>
    <property type="match status" value="1"/>
</dbReference>
<keyword evidence="2" id="KW-0378">Hydrolase</keyword>
<evidence type="ECO:0000259" key="1">
    <source>
        <dbReference type="SMART" id="SM00507"/>
    </source>
</evidence>
<dbReference type="Pfam" id="PF14279">
    <property type="entry name" value="HNH_5"/>
    <property type="match status" value="1"/>
</dbReference>
<comment type="caution">
    <text evidence="2">The sequence shown here is derived from an EMBL/GenBank/DDBJ whole genome shotgun (WGS) entry which is preliminary data.</text>
</comment>
<dbReference type="CDD" id="cd00085">
    <property type="entry name" value="HNHc"/>
    <property type="match status" value="1"/>
</dbReference>
<dbReference type="InterPro" id="IPR003615">
    <property type="entry name" value="HNH_nuc"/>
</dbReference>
<dbReference type="SMART" id="SM00507">
    <property type="entry name" value="HNHc"/>
    <property type="match status" value="1"/>
</dbReference>
<keyword evidence="3" id="KW-1185">Reference proteome</keyword>
<reference evidence="2 3" key="1">
    <citation type="submission" date="2020-08" db="EMBL/GenBank/DDBJ databases">
        <title>Genomic Encyclopedia of Type Strains, Phase IV (KMG-IV): sequencing the most valuable type-strain genomes for metagenomic binning, comparative biology and taxonomic classification.</title>
        <authorList>
            <person name="Goeker M."/>
        </authorList>
    </citation>
    <scope>NUCLEOTIDE SEQUENCE [LARGE SCALE GENOMIC DNA]</scope>
    <source>
        <strain evidence="2 3">DSM 103725</strain>
    </source>
</reference>
<protein>
    <submittedName>
        <fullName evidence="2">5-methylcytosine-specific restriction endonuclease McrA</fullName>
    </submittedName>
</protein>
<gene>
    <name evidence="2" type="ORF">HNQ40_001710</name>
</gene>
<evidence type="ECO:0000313" key="3">
    <source>
        <dbReference type="Proteomes" id="UP000541810"/>
    </source>
</evidence>
<dbReference type="EMBL" id="JACHGY010000001">
    <property type="protein sequence ID" value="MBB6429904.1"/>
    <property type="molecule type" value="Genomic_DNA"/>
</dbReference>
<proteinExistence type="predicted"/>